<evidence type="ECO:0000313" key="5">
    <source>
        <dbReference type="Proteomes" id="UP001202479"/>
    </source>
</evidence>
<dbReference type="InterPro" id="IPR036378">
    <property type="entry name" value="FAS1_dom_sf"/>
</dbReference>
<dbReference type="InterPro" id="IPR000782">
    <property type="entry name" value="FAS1_domain"/>
</dbReference>
<evidence type="ECO:0000259" key="3">
    <source>
        <dbReference type="PROSITE" id="PS50213"/>
    </source>
</evidence>
<protein>
    <recommendedName>
        <fullName evidence="3">FAS1 domain-containing protein</fullName>
    </recommendedName>
</protein>
<dbReference type="EMBL" id="JAHUZD010000118">
    <property type="protein sequence ID" value="KAI3403920.2"/>
    <property type="molecule type" value="Genomic_DNA"/>
</dbReference>
<evidence type="ECO:0000313" key="4">
    <source>
        <dbReference type="EMBL" id="KAI3403920.2"/>
    </source>
</evidence>
<proteinExistence type="predicted"/>
<keyword evidence="1 2" id="KW-0732">Signal</keyword>
<evidence type="ECO:0000256" key="2">
    <source>
        <dbReference type="SAM" id="SignalP"/>
    </source>
</evidence>
<dbReference type="Proteomes" id="UP001202479">
    <property type="component" value="Unassembled WGS sequence"/>
</dbReference>
<dbReference type="PANTHER" id="PTHR28156">
    <property type="entry name" value="FAS1 DOMAIN-CONTAINING PROTEIN YDR262W"/>
    <property type="match status" value="1"/>
</dbReference>
<feature type="signal peptide" evidence="2">
    <location>
        <begin position="1"/>
        <end position="18"/>
    </location>
</feature>
<accession>A0AAI9SWA8</accession>
<comment type="caution">
    <text evidence="4">The sequence shown here is derived from an EMBL/GenBank/DDBJ whole genome shotgun (WGS) entry which is preliminary data.</text>
</comment>
<evidence type="ECO:0000256" key="1">
    <source>
        <dbReference type="ARBA" id="ARBA00022729"/>
    </source>
</evidence>
<sequence>MKVPFFLCLAVMSSLTASKNVFNFKDLGLKGVPAEKRDAKNIVNFADLQNEVAHAHSSITKRKNVFNLSEFVTSLDSNGKREAKNIFDVSEYLKVHHLVERDNQQYVLDDNHLTFTLNEADSCNNLLQSILPQLKSISIFAGYIRNNKEIDGKTESIDQHMLIIAPTDEAIETKLRNLKPWEFPRSLESVSNEEEQEKIIKENLENYLFGHIVTNFEDKLTIEKVKGESGKIVSTTLNNGKTLHIKQNQLNGFFFVKLSGDENGWIPVETVKQVENGFILIIDDSLVKPSM</sequence>
<name>A0AAI9SWA8_9ASCO</name>
<dbReference type="RefSeq" id="XP_049179667.1">
    <property type="nucleotide sequence ID" value="XM_049324673.1"/>
</dbReference>
<dbReference type="PROSITE" id="PS50213">
    <property type="entry name" value="FAS1"/>
    <property type="match status" value="1"/>
</dbReference>
<dbReference type="InterPro" id="IPR040200">
    <property type="entry name" value="Mug57-like"/>
</dbReference>
<dbReference type="AlphaFoldDB" id="A0AAI9SWA8"/>
<gene>
    <name evidence="4" type="ORF">KGF56_003350</name>
</gene>
<reference evidence="4" key="1">
    <citation type="journal article" date="2022" name="DNA Res.">
        <title>Genome analysis of five recently described species of the CUG-Ser clade uncovers Candida theae as a new hybrid lineage with pathogenic potential in the Candida parapsilosis species complex.</title>
        <authorList>
            <person name="Mixao V."/>
            <person name="Del Olmo V."/>
            <person name="Hegedusova E."/>
            <person name="Saus E."/>
            <person name="Pryszcz L."/>
            <person name="Cillingova A."/>
            <person name="Nosek J."/>
            <person name="Gabaldon T."/>
        </authorList>
    </citation>
    <scope>NUCLEOTIDE SEQUENCE</scope>
    <source>
        <strain evidence="4">CBS 10844</strain>
    </source>
</reference>
<organism evidence="4 5">
    <name type="scientific">Candida oxycetoniae</name>
    <dbReference type="NCBI Taxonomy" id="497107"/>
    <lineage>
        <taxon>Eukaryota</taxon>
        <taxon>Fungi</taxon>
        <taxon>Dikarya</taxon>
        <taxon>Ascomycota</taxon>
        <taxon>Saccharomycotina</taxon>
        <taxon>Pichiomycetes</taxon>
        <taxon>Debaryomycetaceae</taxon>
        <taxon>Candida/Lodderomyces clade</taxon>
        <taxon>Candida</taxon>
    </lineage>
</organism>
<dbReference type="PANTHER" id="PTHR28156:SF1">
    <property type="entry name" value="FAS1 DOMAIN-CONTAINING PROTEIN YDR262W"/>
    <property type="match status" value="1"/>
</dbReference>
<dbReference type="Gene3D" id="2.30.180.10">
    <property type="entry name" value="FAS1 domain"/>
    <property type="match status" value="1"/>
</dbReference>
<dbReference type="GeneID" id="73380965"/>
<feature type="chain" id="PRO_5042595742" description="FAS1 domain-containing protein" evidence="2">
    <location>
        <begin position="19"/>
        <end position="291"/>
    </location>
</feature>
<dbReference type="SUPFAM" id="SSF82153">
    <property type="entry name" value="FAS1 domain"/>
    <property type="match status" value="1"/>
</dbReference>
<feature type="domain" description="FAS1" evidence="3">
    <location>
        <begin position="124"/>
        <end position="286"/>
    </location>
</feature>
<keyword evidence="5" id="KW-1185">Reference proteome</keyword>